<dbReference type="KEGG" id="halg:HUG10_03535"/>
<accession>A0A7D5GDI9</accession>
<evidence type="ECO:0000313" key="3">
    <source>
        <dbReference type="Proteomes" id="UP000509750"/>
    </source>
</evidence>
<dbReference type="RefSeq" id="WP_179168243.1">
    <property type="nucleotide sequence ID" value="NZ_CP058529.1"/>
</dbReference>
<sequence>MSDRSPRDDEELETLLSELESTLSELRSELDDGRGRRRRRGPPRPPSVGDLLRFTNDYTIPTVIATLQATIEALELFRRFLELTAGTDRDGGRVSARDRSRLSPILSGAGERAASDASDALSQLRTALAEADLPEDEESRDVIEEARSLSEQIEERIAASRETVARERDRERSEDASADGAVTIDVTDGEEQDSTADGNGEGEDSEGGDEKAGNAVVENPEVDVEAELESIKRQLGKAESPDGDGAADDGSGRRDADEPDDDSDGDDASPAE</sequence>
<dbReference type="AlphaFoldDB" id="A0A7D5GDI9"/>
<evidence type="ECO:0000313" key="2">
    <source>
        <dbReference type="EMBL" id="QLG26668.1"/>
    </source>
</evidence>
<feature type="compositionally biased region" description="Acidic residues" evidence="1">
    <location>
        <begin position="257"/>
        <end position="272"/>
    </location>
</feature>
<evidence type="ECO:0000256" key="1">
    <source>
        <dbReference type="SAM" id="MobiDB-lite"/>
    </source>
</evidence>
<name>A0A7D5GDI9_9EURY</name>
<proteinExistence type="predicted"/>
<dbReference type="Pfam" id="PF24414">
    <property type="entry name" value="DUF7547"/>
    <property type="match status" value="1"/>
</dbReference>
<keyword evidence="3" id="KW-1185">Reference proteome</keyword>
<dbReference type="Proteomes" id="UP000509750">
    <property type="component" value="Chromosome"/>
</dbReference>
<feature type="compositionally biased region" description="Acidic residues" evidence="1">
    <location>
        <begin position="187"/>
        <end position="207"/>
    </location>
</feature>
<dbReference type="InterPro" id="IPR055969">
    <property type="entry name" value="DUF7547"/>
</dbReference>
<reference evidence="2 3" key="1">
    <citation type="submission" date="2020-07" db="EMBL/GenBank/DDBJ databases">
        <title>Gai3-2, isolated from salt lake.</title>
        <authorList>
            <person name="Cui H."/>
            <person name="Shi X."/>
        </authorList>
    </citation>
    <scope>NUCLEOTIDE SEQUENCE [LARGE SCALE GENOMIC DNA]</scope>
    <source>
        <strain evidence="2 3">Gai3-2</strain>
    </source>
</reference>
<feature type="compositionally biased region" description="Basic and acidic residues" evidence="1">
    <location>
        <begin position="154"/>
        <end position="175"/>
    </location>
</feature>
<organism evidence="2 3">
    <name type="scientific">Halorarum halophilum</name>
    <dbReference type="NCBI Taxonomy" id="2743090"/>
    <lineage>
        <taxon>Archaea</taxon>
        <taxon>Methanobacteriati</taxon>
        <taxon>Methanobacteriota</taxon>
        <taxon>Stenosarchaea group</taxon>
        <taxon>Halobacteria</taxon>
        <taxon>Halobacteriales</taxon>
        <taxon>Haloferacaceae</taxon>
        <taxon>Halorarum</taxon>
    </lineage>
</organism>
<gene>
    <name evidence="2" type="ORF">HUG10_03535</name>
</gene>
<dbReference type="GeneID" id="56027874"/>
<feature type="region of interest" description="Disordered" evidence="1">
    <location>
        <begin position="24"/>
        <end position="50"/>
    </location>
</feature>
<feature type="region of interest" description="Disordered" evidence="1">
    <location>
        <begin position="154"/>
        <end position="272"/>
    </location>
</feature>
<protein>
    <submittedName>
        <fullName evidence="2">Uncharacterized protein</fullName>
    </submittedName>
</protein>
<dbReference type="EMBL" id="CP058529">
    <property type="protein sequence ID" value="QLG26668.1"/>
    <property type="molecule type" value="Genomic_DNA"/>
</dbReference>